<evidence type="ECO:0000313" key="2">
    <source>
        <dbReference type="Proteomes" id="UP000319712"/>
    </source>
</evidence>
<proteinExistence type="predicted"/>
<evidence type="ECO:0000313" key="1">
    <source>
        <dbReference type="EMBL" id="SMO46061.1"/>
    </source>
</evidence>
<keyword evidence="2" id="KW-1185">Reference proteome</keyword>
<dbReference type="EMBL" id="FXTD01000002">
    <property type="protein sequence ID" value="SMO46061.1"/>
    <property type="molecule type" value="Genomic_DNA"/>
</dbReference>
<name>A0A521BGI4_9EURY</name>
<protein>
    <submittedName>
        <fullName evidence="1">Uncharacterized protein</fullName>
    </submittedName>
</protein>
<accession>A0A521BGI4</accession>
<organism evidence="1 2">
    <name type="scientific">Halorubrum cibi</name>
    <dbReference type="NCBI Taxonomy" id="413815"/>
    <lineage>
        <taxon>Archaea</taxon>
        <taxon>Methanobacteriati</taxon>
        <taxon>Methanobacteriota</taxon>
        <taxon>Stenosarchaea group</taxon>
        <taxon>Halobacteria</taxon>
        <taxon>Halobacteriales</taxon>
        <taxon>Haloferacaceae</taxon>
        <taxon>Halorubrum</taxon>
    </lineage>
</organism>
<gene>
    <name evidence="1" type="ORF">SAMN06264867_102243</name>
</gene>
<sequence length="185" mass="20891">MQGVRPPLARIQLSPMRPRRRPLLAFVAAVVPVVAFLAGRAVGFWRVRLAAGRLLARLPDDVPNHVRVLPPPADEYVGTLPVPPAVARRRLPRAGFSELVRAYFHAYDRDGDRVHEVGSFVRRPDGLTGDHQLHVRLFPASDGTTEVWAHWERNPYVAPLAHLRMEGYDPAEGERRVRDLLDDLR</sequence>
<dbReference type="AlphaFoldDB" id="A0A521BGI4"/>
<dbReference type="Proteomes" id="UP000319712">
    <property type="component" value="Unassembled WGS sequence"/>
</dbReference>
<reference evidence="1 2" key="1">
    <citation type="submission" date="2017-05" db="EMBL/GenBank/DDBJ databases">
        <authorList>
            <person name="Varghese N."/>
            <person name="Submissions S."/>
        </authorList>
    </citation>
    <scope>NUCLEOTIDE SEQUENCE [LARGE SCALE GENOMIC DNA]</scope>
    <source>
        <strain evidence="1 2">DSM 19504</strain>
    </source>
</reference>